<dbReference type="GO" id="GO:0030864">
    <property type="term" value="C:cortical actin cytoskeleton"/>
    <property type="evidence" value="ECO:0007669"/>
    <property type="project" value="TreeGrafter"/>
</dbReference>
<feature type="repeat" description="WD" evidence="4">
    <location>
        <begin position="229"/>
        <end position="270"/>
    </location>
</feature>
<dbReference type="PROSITE" id="PS50082">
    <property type="entry name" value="WD_REPEATS_2"/>
    <property type="match status" value="4"/>
</dbReference>
<dbReference type="CDD" id="cd00200">
    <property type="entry name" value="WD40"/>
    <property type="match status" value="1"/>
</dbReference>
<protein>
    <submittedName>
        <fullName evidence="6">WD40 repeat-like protein</fullName>
    </submittedName>
</protein>
<feature type="domain" description="Anaphase-promoting complex subunit 4-like WD40" evidence="5">
    <location>
        <begin position="450"/>
        <end position="536"/>
    </location>
</feature>
<dbReference type="InterPro" id="IPR036322">
    <property type="entry name" value="WD40_repeat_dom_sf"/>
</dbReference>
<evidence type="ECO:0000259" key="5">
    <source>
        <dbReference type="Pfam" id="PF12894"/>
    </source>
</evidence>
<dbReference type="PANTHER" id="PTHR19856:SF0">
    <property type="entry name" value="WD REPEAT-CONTAINING PROTEIN 1"/>
    <property type="match status" value="1"/>
</dbReference>
<evidence type="ECO:0000256" key="1">
    <source>
        <dbReference type="ARBA" id="ARBA00022574"/>
    </source>
</evidence>
<evidence type="ECO:0000256" key="4">
    <source>
        <dbReference type="PROSITE-ProRule" id="PRU00221"/>
    </source>
</evidence>
<dbReference type="GO" id="GO:0030042">
    <property type="term" value="P:actin filament depolymerization"/>
    <property type="evidence" value="ECO:0007669"/>
    <property type="project" value="TreeGrafter"/>
</dbReference>
<evidence type="ECO:0000256" key="2">
    <source>
        <dbReference type="ARBA" id="ARBA00022737"/>
    </source>
</evidence>
<dbReference type="SMART" id="SM00320">
    <property type="entry name" value="WD40"/>
    <property type="match status" value="10"/>
</dbReference>
<reference evidence="6" key="1">
    <citation type="journal article" date="2020" name="Stud. Mycol.">
        <title>101 Dothideomycetes genomes: a test case for predicting lifestyles and emergence of pathogens.</title>
        <authorList>
            <person name="Haridas S."/>
            <person name="Albert R."/>
            <person name="Binder M."/>
            <person name="Bloem J."/>
            <person name="Labutti K."/>
            <person name="Salamov A."/>
            <person name="Andreopoulos B."/>
            <person name="Baker S."/>
            <person name="Barry K."/>
            <person name="Bills G."/>
            <person name="Bluhm B."/>
            <person name="Cannon C."/>
            <person name="Castanera R."/>
            <person name="Culley D."/>
            <person name="Daum C."/>
            <person name="Ezra D."/>
            <person name="Gonzalez J."/>
            <person name="Henrissat B."/>
            <person name="Kuo A."/>
            <person name="Liang C."/>
            <person name="Lipzen A."/>
            <person name="Lutzoni F."/>
            <person name="Magnuson J."/>
            <person name="Mondo S."/>
            <person name="Nolan M."/>
            <person name="Ohm R."/>
            <person name="Pangilinan J."/>
            <person name="Park H.-J."/>
            <person name="Ramirez L."/>
            <person name="Alfaro M."/>
            <person name="Sun H."/>
            <person name="Tritt A."/>
            <person name="Yoshinaga Y."/>
            <person name="Zwiers L.-H."/>
            <person name="Turgeon B."/>
            <person name="Goodwin S."/>
            <person name="Spatafora J."/>
            <person name="Crous P."/>
            <person name="Grigoriev I."/>
        </authorList>
    </citation>
    <scope>NUCLEOTIDE SEQUENCE</scope>
    <source>
        <strain evidence="6">CBS 262.69</strain>
    </source>
</reference>
<evidence type="ECO:0000313" key="6">
    <source>
        <dbReference type="EMBL" id="KAF2402348.1"/>
    </source>
</evidence>
<sequence length="599" mass="62790">MSIASEAIWAALPSTTRGQPTPLSSDSKGERIAYASGKSIFTRSIPSPNTSTAYTLHTAPTTVARFSPSGFWIASADASGQVRVWSTSSDGTTKGEYAILAGRINDLAWDADNQRIIAVGSGRERMGHAFSWDTGNSVGEVAGHSGPINAVSIRQQRPLRAATGSDDASTVFYHGAPFKFQTSMRGQHERFVLGTAFSPDGTHLVTVGADRKIWLYDGKTGEPAKQIGEGVHGGSIFAVSWAPDSRRFATSSADGTVRVWDADAGTNTHTWRLAPQGDKIPISEQQVGLTWPGGRNDGLVISIDLDGRLNYLYPDSDSPARVVDGHQKSITAALVHDGKVWTGSYAGAVRVWDAEGVARRVEGTGHSNYVSGFAGVDGGVVSVGWDDTLRRIEGGKFVGEGVKIGAQPKGVAAAGGRVYVLTAQTIVIVQGDKVEGKVDVPGDGTAISVHEDILAVGSADKKVRIYSLASGKPVLTEAAPRSATGAISALAFSPQGGYLAAGVANGKILVYRTADWSVATDRWGAHTGRVTALAWEGEERCVSGALDTNVFVWSVKEPAKRVKAGQAHKEGVNGVGWLDSGRVVSAGGDAAVRVWGVGK</sequence>
<feature type="repeat" description="WD" evidence="4">
    <location>
        <begin position="54"/>
        <end position="95"/>
    </location>
</feature>
<dbReference type="Pfam" id="PF00400">
    <property type="entry name" value="WD40"/>
    <property type="match status" value="4"/>
</dbReference>
<feature type="repeat" description="WD" evidence="4">
    <location>
        <begin position="565"/>
        <end position="599"/>
    </location>
</feature>
<dbReference type="PROSITE" id="PS50294">
    <property type="entry name" value="WD_REPEATS_REGION"/>
    <property type="match status" value="2"/>
</dbReference>
<dbReference type="Proteomes" id="UP000799640">
    <property type="component" value="Unassembled WGS sequence"/>
</dbReference>
<dbReference type="Pfam" id="PF12894">
    <property type="entry name" value="ANAPC4_WD40"/>
    <property type="match status" value="1"/>
</dbReference>
<dbReference type="OrthoDB" id="2306at2759"/>
<feature type="repeat" description="WD" evidence="4">
    <location>
        <begin position="185"/>
        <end position="226"/>
    </location>
</feature>
<keyword evidence="2" id="KW-0677">Repeat</keyword>
<dbReference type="GO" id="GO:0051015">
    <property type="term" value="F:actin filament binding"/>
    <property type="evidence" value="ECO:0007669"/>
    <property type="project" value="TreeGrafter"/>
</dbReference>
<dbReference type="InterPro" id="IPR001680">
    <property type="entry name" value="WD40_rpt"/>
</dbReference>
<dbReference type="FunFam" id="2.130.10.10:FF:000102">
    <property type="entry name" value="Actin-interacting protein 1"/>
    <property type="match status" value="1"/>
</dbReference>
<gene>
    <name evidence="6" type="ORF">EJ06DRAFT_507117</name>
</gene>
<dbReference type="InterPro" id="IPR015943">
    <property type="entry name" value="WD40/YVTN_repeat-like_dom_sf"/>
</dbReference>
<dbReference type="SUPFAM" id="SSF50978">
    <property type="entry name" value="WD40 repeat-like"/>
    <property type="match status" value="2"/>
</dbReference>
<dbReference type="Gene3D" id="2.130.10.10">
    <property type="entry name" value="YVTN repeat-like/Quinoprotein amine dehydrogenase"/>
    <property type="match status" value="2"/>
</dbReference>
<dbReference type="AlphaFoldDB" id="A0A6G1I226"/>
<dbReference type="EMBL" id="ML996691">
    <property type="protein sequence ID" value="KAF2402348.1"/>
    <property type="molecule type" value="Genomic_DNA"/>
</dbReference>
<name>A0A6G1I226_9PEZI</name>
<dbReference type="PANTHER" id="PTHR19856">
    <property type="entry name" value="WD-REPEATCONTAINING PROTEIN WDR1"/>
    <property type="match status" value="1"/>
</dbReference>
<evidence type="ECO:0000256" key="3">
    <source>
        <dbReference type="ARBA" id="ARBA00038366"/>
    </source>
</evidence>
<dbReference type="FunFam" id="2.130.10.10:FF:000167">
    <property type="entry name" value="Actin-interacting protein 1"/>
    <property type="match status" value="1"/>
</dbReference>
<proteinExistence type="inferred from homology"/>
<accession>A0A6G1I226</accession>
<keyword evidence="7" id="KW-1185">Reference proteome</keyword>
<organism evidence="6 7">
    <name type="scientific">Trichodelitschia bisporula</name>
    <dbReference type="NCBI Taxonomy" id="703511"/>
    <lineage>
        <taxon>Eukaryota</taxon>
        <taxon>Fungi</taxon>
        <taxon>Dikarya</taxon>
        <taxon>Ascomycota</taxon>
        <taxon>Pezizomycotina</taxon>
        <taxon>Dothideomycetes</taxon>
        <taxon>Dothideomycetes incertae sedis</taxon>
        <taxon>Phaeotrichales</taxon>
        <taxon>Phaeotrichaceae</taxon>
        <taxon>Trichodelitschia</taxon>
    </lineage>
</organism>
<dbReference type="InterPro" id="IPR024977">
    <property type="entry name" value="Apc4-like_WD40_dom"/>
</dbReference>
<evidence type="ECO:0000313" key="7">
    <source>
        <dbReference type="Proteomes" id="UP000799640"/>
    </source>
</evidence>
<comment type="similarity">
    <text evidence="3">Belongs to the WD repeat AIP1 family.</text>
</comment>
<keyword evidence="1 4" id="KW-0853">WD repeat</keyword>